<sequence>MSAAVMVCPSPSMTDAYVKKAQEAAQKRYAEKDDDHRKEKAATKALHTAHPSILAAADEAGGLPALPDNERRRGRDALLGVDTPLKKIQTVLSAHGAARSTSRALSLAASPMRLRAPATTPSSRLVANGVVHTLDTMTAPSTAGPSEPNVASLLDALGVFDLFKKRYTIKDDAVYLGLVKKVLVEEGISGPVKIQRISRLRFVSQSLSSYGGGAAPAAIPGSPLAAPPRVFDLAGEAAPSPPLGGVGGEGAVSPFGAGGDRRPAAAPTSIAVRALLAAAAAVLTLSAVKDKDVLTHDYHKVKDKTAVVRVLGGCTCARWYRGVVAASSAAARGGSGAASAAATAAAADTLAGGGAAASAAAHPAAAEPPSRHVWGTAAVGADVFASAAADATTAATPGDSAELAVATAAAAAIAAGGGAAEFTAAPPAAARPRPATCRPHGGGPTFSFRRPPPRRRRPRPASRPRLWRTQPPTCLPRGRGWPTRASPAAVASAATNPGGSSGVTAACAAAAANSAGGGHTILPATPLAIPPPFPRPGTATVVPDTGFVASAAGSAMDLSSDANPAAGELPAASASPTATVASATRPPPTAGAPAAAPPPRTAVPSPPGEPAAPPPAKKAVRRRHGRRSGASSASAMPAEEASGMDVDDPLAAATAADRQGGSAAAPPRRRLSPLPPPRPGPPRGHLPPPRCRRQRAPRRLLRRRCRRRPRGRPRAVAALPPPISRVVVRRQGVVRVSQSDAPGPPRPGWRVRSPPPAVCCAAPRRCRRRLGRMCRQRGRVCCQSHSVSPAWLTRIYV</sequence>
<dbReference type="AlphaFoldDB" id="A0A1X6P9V8"/>
<feature type="region of interest" description="Disordered" evidence="1">
    <location>
        <begin position="428"/>
        <end position="501"/>
    </location>
</feature>
<evidence type="ECO:0000313" key="3">
    <source>
        <dbReference type="Proteomes" id="UP000218209"/>
    </source>
</evidence>
<feature type="region of interest" description="Disordered" evidence="1">
    <location>
        <begin position="558"/>
        <end position="716"/>
    </location>
</feature>
<feature type="compositionally biased region" description="Pro residues" evidence="1">
    <location>
        <begin position="673"/>
        <end position="689"/>
    </location>
</feature>
<feature type="compositionally biased region" description="Low complexity" evidence="1">
    <location>
        <begin position="628"/>
        <end position="644"/>
    </location>
</feature>
<feature type="compositionally biased region" description="Low complexity" evidence="1">
    <location>
        <begin position="485"/>
        <end position="494"/>
    </location>
</feature>
<feature type="region of interest" description="Disordered" evidence="1">
    <location>
        <begin position="25"/>
        <end position="50"/>
    </location>
</feature>
<feature type="compositionally biased region" description="Low complexity" evidence="1">
    <location>
        <begin position="428"/>
        <end position="439"/>
    </location>
</feature>
<feature type="compositionally biased region" description="Basic residues" evidence="1">
    <location>
        <begin position="451"/>
        <end position="466"/>
    </location>
</feature>
<evidence type="ECO:0000313" key="2">
    <source>
        <dbReference type="EMBL" id="OSX77681.1"/>
    </source>
</evidence>
<organism evidence="2 3">
    <name type="scientific">Porphyra umbilicalis</name>
    <name type="common">Purple laver</name>
    <name type="synonym">Red alga</name>
    <dbReference type="NCBI Taxonomy" id="2786"/>
    <lineage>
        <taxon>Eukaryota</taxon>
        <taxon>Rhodophyta</taxon>
        <taxon>Bangiophyceae</taxon>
        <taxon>Bangiales</taxon>
        <taxon>Bangiaceae</taxon>
        <taxon>Porphyra</taxon>
    </lineage>
</organism>
<keyword evidence="3" id="KW-1185">Reference proteome</keyword>
<accession>A0A1X6P9V8</accession>
<feature type="compositionally biased region" description="Basic residues" evidence="1">
    <location>
        <begin position="618"/>
        <end position="627"/>
    </location>
</feature>
<feature type="compositionally biased region" description="Basic residues" evidence="1">
    <location>
        <begin position="690"/>
        <end position="713"/>
    </location>
</feature>
<feature type="compositionally biased region" description="Pro residues" evidence="1">
    <location>
        <begin position="585"/>
        <end position="616"/>
    </location>
</feature>
<proteinExistence type="predicted"/>
<name>A0A1X6P9V8_PORUM</name>
<dbReference type="Proteomes" id="UP000218209">
    <property type="component" value="Unassembled WGS sequence"/>
</dbReference>
<reference evidence="2 3" key="1">
    <citation type="submission" date="2017-03" db="EMBL/GenBank/DDBJ databases">
        <title>WGS assembly of Porphyra umbilicalis.</title>
        <authorList>
            <person name="Brawley S.H."/>
            <person name="Blouin N.A."/>
            <person name="Ficko-Blean E."/>
            <person name="Wheeler G.L."/>
            <person name="Lohr M."/>
            <person name="Goodson H.V."/>
            <person name="Jenkins J.W."/>
            <person name="Blaby-Haas C.E."/>
            <person name="Helliwell K.E."/>
            <person name="Chan C."/>
            <person name="Marriage T."/>
            <person name="Bhattacharya D."/>
            <person name="Klein A.S."/>
            <person name="Badis Y."/>
            <person name="Brodie J."/>
            <person name="Cao Y."/>
            <person name="Collen J."/>
            <person name="Dittami S.M."/>
            <person name="Gachon C.M."/>
            <person name="Green B.R."/>
            <person name="Karpowicz S."/>
            <person name="Kim J.W."/>
            <person name="Kudahl U."/>
            <person name="Lin S."/>
            <person name="Michel G."/>
            <person name="Mittag M."/>
            <person name="Olson B.J."/>
            <person name="Pangilinan J."/>
            <person name="Peng Y."/>
            <person name="Qiu H."/>
            <person name="Shu S."/>
            <person name="Singer J.T."/>
            <person name="Smith A.G."/>
            <person name="Sprecher B.N."/>
            <person name="Wagner V."/>
            <person name="Wang W."/>
            <person name="Wang Z.-Y."/>
            <person name="Yan J."/>
            <person name="Yarish C."/>
            <person name="Zoeuner-Riek S."/>
            <person name="Zhuang Y."/>
            <person name="Zou Y."/>
            <person name="Lindquist E.A."/>
            <person name="Grimwood J."/>
            <person name="Barry K."/>
            <person name="Rokhsar D.S."/>
            <person name="Schmutz J."/>
            <person name="Stiller J.W."/>
            <person name="Grossman A.R."/>
            <person name="Prochnik S.E."/>
        </authorList>
    </citation>
    <scope>NUCLEOTIDE SEQUENCE [LARGE SCALE GENOMIC DNA]</scope>
    <source>
        <strain evidence="2">4086291</strain>
    </source>
</reference>
<feature type="compositionally biased region" description="Low complexity" evidence="1">
    <location>
        <begin position="570"/>
        <end position="584"/>
    </location>
</feature>
<gene>
    <name evidence="2" type="ORF">BU14_0138s0027</name>
</gene>
<evidence type="ECO:0000256" key="1">
    <source>
        <dbReference type="SAM" id="MobiDB-lite"/>
    </source>
</evidence>
<protein>
    <submittedName>
        <fullName evidence="2">Uncharacterized protein</fullName>
    </submittedName>
</protein>
<dbReference type="EMBL" id="KV918831">
    <property type="protein sequence ID" value="OSX77681.1"/>
    <property type="molecule type" value="Genomic_DNA"/>
</dbReference>
<feature type="compositionally biased region" description="Basic and acidic residues" evidence="1">
    <location>
        <begin position="25"/>
        <end position="42"/>
    </location>
</feature>